<sequence length="322" mass="36388">MRIYFILYTICYAQTCPDCRGDGSDTSLLQVDSRPPPDAPGIIIWSYGRSATGSLKRSLISATGYTYCRNMGEPFADRAPNIQSLQRCMRKGQLLLMIKPQHLFEHGGALQRPQDFFQAAFQAGFRIVVGSFRENQLARDLSSFELKTRQDRRKLPDYVIDPNSTAVKRCLHYPGIVRYYEELRTNYSLGLEAAYNLGYTIVPFSFQDLIRDTCKGVRRTIKALRSLKVSQSFKDCSAVATHISPPHANQTVDSATNAEVASIIRAELLGTPYQWMLDLDATDWPPGIEPQKPVPTWHMHELISKEGNTFMRLPNDAGKRSL</sequence>
<proteinExistence type="predicted"/>
<comment type="caution">
    <text evidence="1">The sequence shown here is derived from an EMBL/GenBank/DDBJ whole genome shotgun (WGS) entry which is preliminary data.</text>
</comment>
<dbReference type="EMBL" id="CAMXCT030000184">
    <property type="protein sequence ID" value="CAL4762468.1"/>
    <property type="molecule type" value="Genomic_DNA"/>
</dbReference>
<dbReference type="Proteomes" id="UP001152797">
    <property type="component" value="Unassembled WGS sequence"/>
</dbReference>
<reference evidence="1" key="1">
    <citation type="submission" date="2022-10" db="EMBL/GenBank/DDBJ databases">
        <authorList>
            <person name="Chen Y."/>
            <person name="Dougan E. K."/>
            <person name="Chan C."/>
            <person name="Rhodes N."/>
            <person name="Thang M."/>
        </authorList>
    </citation>
    <scope>NUCLEOTIDE SEQUENCE</scope>
</reference>
<protein>
    <submittedName>
        <fullName evidence="1">Uncharacterized protein</fullName>
    </submittedName>
</protein>
<organism evidence="1">
    <name type="scientific">Cladocopium goreaui</name>
    <dbReference type="NCBI Taxonomy" id="2562237"/>
    <lineage>
        <taxon>Eukaryota</taxon>
        <taxon>Sar</taxon>
        <taxon>Alveolata</taxon>
        <taxon>Dinophyceae</taxon>
        <taxon>Suessiales</taxon>
        <taxon>Symbiodiniaceae</taxon>
        <taxon>Cladocopium</taxon>
    </lineage>
</organism>
<reference evidence="2 3" key="2">
    <citation type="submission" date="2024-05" db="EMBL/GenBank/DDBJ databases">
        <authorList>
            <person name="Chen Y."/>
            <person name="Shah S."/>
            <person name="Dougan E. K."/>
            <person name="Thang M."/>
            <person name="Chan C."/>
        </authorList>
    </citation>
    <scope>NUCLEOTIDE SEQUENCE [LARGE SCALE GENOMIC DNA]</scope>
</reference>
<accession>A0A9P1FGG4</accession>
<name>A0A9P1FGG4_9DINO</name>
<dbReference type="EMBL" id="CAMXCT010000184">
    <property type="protein sequence ID" value="CAI3975156.1"/>
    <property type="molecule type" value="Genomic_DNA"/>
</dbReference>
<evidence type="ECO:0000313" key="3">
    <source>
        <dbReference type="Proteomes" id="UP001152797"/>
    </source>
</evidence>
<gene>
    <name evidence="1" type="ORF">C1SCF055_LOCUS3510</name>
</gene>
<keyword evidence="3" id="KW-1185">Reference proteome</keyword>
<evidence type="ECO:0000313" key="1">
    <source>
        <dbReference type="EMBL" id="CAI3975156.1"/>
    </source>
</evidence>
<dbReference type="AlphaFoldDB" id="A0A9P1FGG4"/>
<dbReference type="EMBL" id="CAMXCT020000184">
    <property type="protein sequence ID" value="CAL1128531.1"/>
    <property type="molecule type" value="Genomic_DNA"/>
</dbReference>
<dbReference type="OrthoDB" id="203861at2759"/>
<evidence type="ECO:0000313" key="2">
    <source>
        <dbReference type="EMBL" id="CAL4762468.1"/>
    </source>
</evidence>